<dbReference type="SUPFAM" id="SSF56784">
    <property type="entry name" value="HAD-like"/>
    <property type="match status" value="1"/>
</dbReference>
<name>A0A059VY98_STRNR</name>
<keyword evidence="3" id="KW-0460">Magnesium</keyword>
<keyword evidence="2" id="KW-0378">Hydrolase</keyword>
<feature type="compositionally biased region" description="Polar residues" evidence="4">
    <location>
        <begin position="11"/>
        <end position="23"/>
    </location>
</feature>
<evidence type="ECO:0000256" key="2">
    <source>
        <dbReference type="ARBA" id="ARBA00022801"/>
    </source>
</evidence>
<feature type="region of interest" description="Disordered" evidence="4">
    <location>
        <begin position="1"/>
        <end position="35"/>
    </location>
</feature>
<protein>
    <submittedName>
        <fullName evidence="5">Haloacid dehalogenase</fullName>
    </submittedName>
</protein>
<accession>A0A059VY98</accession>
<dbReference type="SFLD" id="SFLDS00003">
    <property type="entry name" value="Haloacid_Dehalogenase"/>
    <property type="match status" value="1"/>
</dbReference>
<reference evidence="5 6" key="1">
    <citation type="journal article" date="2019" name="Microbiol. Resour. Announc.">
        <title>Draft Genome Sequence of the Most Traditional epsilon-Poly-l-Lysine Producer, Streptomyces albulus NBRC14147.</title>
        <authorList>
            <person name="Yamanaka K."/>
            <person name="Hamano Y."/>
        </authorList>
    </citation>
    <scope>NUCLEOTIDE SEQUENCE [LARGE SCALE GENOMIC DNA]</scope>
    <source>
        <strain evidence="5 6">NBRC 14147</strain>
    </source>
</reference>
<gene>
    <name evidence="5" type="ORF">SALB_02697</name>
</gene>
<dbReference type="GO" id="GO:0044281">
    <property type="term" value="P:small molecule metabolic process"/>
    <property type="evidence" value="ECO:0007669"/>
    <property type="project" value="UniProtKB-ARBA"/>
</dbReference>
<dbReference type="STRING" id="68570.DC74_1866"/>
<proteinExistence type="predicted"/>
<evidence type="ECO:0000256" key="4">
    <source>
        <dbReference type="SAM" id="MobiDB-lite"/>
    </source>
</evidence>
<dbReference type="InterPro" id="IPR006439">
    <property type="entry name" value="HAD-SF_hydro_IA"/>
</dbReference>
<dbReference type="PANTHER" id="PTHR46470:SF4">
    <property type="entry name" value="5-AMINO-6-(5-PHOSPHO-D-RIBITYLAMINO)URACIL PHOSPHATASE YIGB"/>
    <property type="match status" value="1"/>
</dbReference>
<comment type="caution">
    <text evidence="5">The sequence shown here is derived from an EMBL/GenBank/DDBJ whole genome shotgun (WGS) entry which is preliminary data.</text>
</comment>
<dbReference type="GO" id="GO:0016787">
    <property type="term" value="F:hydrolase activity"/>
    <property type="evidence" value="ECO:0007669"/>
    <property type="project" value="UniProtKB-KW"/>
</dbReference>
<dbReference type="EMBL" id="BHXC01000006">
    <property type="protein sequence ID" value="GCB90003.1"/>
    <property type="molecule type" value="Genomic_DNA"/>
</dbReference>
<dbReference type="AlphaFoldDB" id="A0A059VY98"/>
<dbReference type="eggNOG" id="COG1011">
    <property type="taxonomic scope" value="Bacteria"/>
</dbReference>
<dbReference type="NCBIfam" id="TIGR01549">
    <property type="entry name" value="HAD-SF-IA-v1"/>
    <property type="match status" value="1"/>
</dbReference>
<dbReference type="Pfam" id="PF00702">
    <property type="entry name" value="Hydrolase"/>
    <property type="match status" value="1"/>
</dbReference>
<dbReference type="InterPro" id="IPR023214">
    <property type="entry name" value="HAD_sf"/>
</dbReference>
<evidence type="ECO:0000313" key="6">
    <source>
        <dbReference type="Proteomes" id="UP000288351"/>
    </source>
</evidence>
<sequence>MRTEREGRTAGSPSSTAVHTTPRSAARSGTVRLPDRTAGPAGVLLDLDDTLVDFSGASPAALAEVLGPEADFTTWMALTDHWYPQFTSGQLSYQALERNRLAEMLTLLGRPVPGTAGLDELDARRKQAVESRLRLYPDVLPFVRRVRAAGYRVGVLSNSDGRQQRRRIAGLGLGPWLDAITVSGESGLAKPSPESFFLACDRLGTPPGRTVHIGDSLDNDAIGAQRAGLTAVWLRRETPDGSPAPAGIAVVTSLAALTH</sequence>
<dbReference type="Gene3D" id="3.40.50.1000">
    <property type="entry name" value="HAD superfamily/HAD-like"/>
    <property type="match status" value="1"/>
</dbReference>
<dbReference type="SFLD" id="SFLDG01129">
    <property type="entry name" value="C1.5:_HAD__Beta-PGM__Phosphata"/>
    <property type="match status" value="1"/>
</dbReference>
<dbReference type="InterPro" id="IPR036412">
    <property type="entry name" value="HAD-like_sf"/>
</dbReference>
<dbReference type="Gene3D" id="1.20.120.710">
    <property type="entry name" value="Haloacid dehalogenase hydrolase-like domain"/>
    <property type="match status" value="1"/>
</dbReference>
<dbReference type="PANTHER" id="PTHR46470">
    <property type="entry name" value="N-ACYLNEURAMINATE-9-PHOSPHATASE"/>
    <property type="match status" value="1"/>
</dbReference>
<dbReference type="RefSeq" id="WP_053163760.1">
    <property type="nucleotide sequence ID" value="NZ_CP007574.1"/>
</dbReference>
<evidence type="ECO:0000256" key="1">
    <source>
        <dbReference type="ARBA" id="ARBA00001946"/>
    </source>
</evidence>
<organism evidence="5 6">
    <name type="scientific">Streptomyces noursei</name>
    <name type="common">Streptomyces albulus</name>
    <dbReference type="NCBI Taxonomy" id="1971"/>
    <lineage>
        <taxon>Bacteria</taxon>
        <taxon>Bacillati</taxon>
        <taxon>Actinomycetota</taxon>
        <taxon>Actinomycetes</taxon>
        <taxon>Kitasatosporales</taxon>
        <taxon>Streptomycetaceae</taxon>
        <taxon>Streptomyces</taxon>
    </lineage>
</organism>
<evidence type="ECO:0000313" key="5">
    <source>
        <dbReference type="EMBL" id="GCB90003.1"/>
    </source>
</evidence>
<dbReference type="Proteomes" id="UP000288351">
    <property type="component" value="Unassembled WGS sequence"/>
</dbReference>
<dbReference type="InterPro" id="IPR051400">
    <property type="entry name" value="HAD-like_hydrolase"/>
</dbReference>
<dbReference type="PRINTS" id="PR00413">
    <property type="entry name" value="HADHALOGNASE"/>
</dbReference>
<comment type="cofactor">
    <cofactor evidence="1">
        <name>Mg(2+)</name>
        <dbReference type="ChEBI" id="CHEBI:18420"/>
    </cofactor>
</comment>
<evidence type="ECO:0000256" key="3">
    <source>
        <dbReference type="ARBA" id="ARBA00022842"/>
    </source>
</evidence>